<keyword evidence="4" id="KW-0325">Glycoprotein</keyword>
<comment type="subcellular location">
    <subcellularLocation>
        <location evidence="1">Membrane</location>
        <topology evidence="1">Single-pass type I membrane protein</topology>
    </subcellularLocation>
</comment>
<dbReference type="InterPro" id="IPR003598">
    <property type="entry name" value="Ig_sub2"/>
</dbReference>
<dbReference type="EMBL" id="JACASF010000022">
    <property type="protein sequence ID" value="KAF6403568.1"/>
    <property type="molecule type" value="Genomic_DNA"/>
</dbReference>
<dbReference type="PROSITE" id="PS50835">
    <property type="entry name" value="IG_LIKE"/>
    <property type="match status" value="1"/>
</dbReference>
<comment type="caution">
    <text evidence="7">The sequence shown here is derived from an EMBL/GenBank/DDBJ whole genome shotgun (WGS) entry which is preliminary data.</text>
</comment>
<dbReference type="GO" id="GO:0016020">
    <property type="term" value="C:membrane"/>
    <property type="evidence" value="ECO:0007669"/>
    <property type="project" value="UniProtKB-SubCell"/>
</dbReference>
<proteinExistence type="predicted"/>
<dbReference type="SMART" id="SM00408">
    <property type="entry name" value="IGc2"/>
    <property type="match status" value="1"/>
</dbReference>
<dbReference type="SMART" id="SM00409">
    <property type="entry name" value="IG"/>
    <property type="match status" value="1"/>
</dbReference>
<keyword evidence="8" id="KW-1185">Reference proteome</keyword>
<keyword evidence="5" id="KW-0393">Immunoglobulin domain</keyword>
<evidence type="ECO:0000256" key="2">
    <source>
        <dbReference type="ARBA" id="ARBA00023136"/>
    </source>
</evidence>
<dbReference type="PANTHER" id="PTHR11640">
    <property type="entry name" value="NEPHRIN"/>
    <property type="match status" value="1"/>
</dbReference>
<sequence>MTTEPQSLLVDLGSDAVFSCAWTGNPSLTIVWMKRGSGVVLSNEKTLTLKAVRQEDAGKYVCRAVVPRVGAGEREVTLTVNERRVSYWRPVARSIWGAGLRPGLADRVETALEKLGPSSGQTQDGVAPGQRFYVPTVTRAWP</sequence>
<gene>
    <name evidence="7" type="ORF">HJG59_007325</name>
</gene>
<evidence type="ECO:0000256" key="3">
    <source>
        <dbReference type="ARBA" id="ARBA00023157"/>
    </source>
</evidence>
<evidence type="ECO:0000256" key="1">
    <source>
        <dbReference type="ARBA" id="ARBA00004479"/>
    </source>
</evidence>
<evidence type="ECO:0000259" key="6">
    <source>
        <dbReference type="PROSITE" id="PS50835"/>
    </source>
</evidence>
<evidence type="ECO:0000256" key="4">
    <source>
        <dbReference type="ARBA" id="ARBA00023180"/>
    </source>
</evidence>
<dbReference type="Pfam" id="PF07679">
    <property type="entry name" value="I-set"/>
    <property type="match status" value="1"/>
</dbReference>
<dbReference type="InterPro" id="IPR013783">
    <property type="entry name" value="Ig-like_fold"/>
</dbReference>
<evidence type="ECO:0000313" key="8">
    <source>
        <dbReference type="Proteomes" id="UP000550707"/>
    </source>
</evidence>
<feature type="domain" description="Ig-like" evidence="6">
    <location>
        <begin position="1"/>
        <end position="79"/>
    </location>
</feature>
<keyword evidence="2" id="KW-0472">Membrane</keyword>
<reference evidence="7 8" key="1">
    <citation type="journal article" date="2020" name="Nature">
        <title>Six reference-quality genomes reveal evolution of bat adaptations.</title>
        <authorList>
            <person name="Jebb D."/>
            <person name="Huang Z."/>
            <person name="Pippel M."/>
            <person name="Hughes G.M."/>
            <person name="Lavrichenko K."/>
            <person name="Devanna P."/>
            <person name="Winkler S."/>
            <person name="Jermiin L.S."/>
            <person name="Skirmuntt E.C."/>
            <person name="Katzourakis A."/>
            <person name="Burkitt-Gray L."/>
            <person name="Ray D.A."/>
            <person name="Sullivan K.A.M."/>
            <person name="Roscito J.G."/>
            <person name="Kirilenko B.M."/>
            <person name="Davalos L.M."/>
            <person name="Corthals A.P."/>
            <person name="Power M.L."/>
            <person name="Jones G."/>
            <person name="Ransome R.D."/>
            <person name="Dechmann D.K.N."/>
            <person name="Locatelli A.G."/>
            <person name="Puechmaille S.J."/>
            <person name="Fedrigo O."/>
            <person name="Jarvis E.D."/>
            <person name="Hiller M."/>
            <person name="Vernes S.C."/>
            <person name="Myers E.W."/>
            <person name="Teeling E.C."/>
        </authorList>
    </citation>
    <scope>NUCLEOTIDE SEQUENCE [LARGE SCALE GENOMIC DNA]</scope>
    <source>
        <strain evidence="7">MMolMol1</strain>
        <tissue evidence="7">Muscle</tissue>
    </source>
</reference>
<dbReference type="InterPro" id="IPR051275">
    <property type="entry name" value="Cell_adhesion_signaling"/>
</dbReference>
<dbReference type="FunFam" id="2.60.40.10:FF:000103">
    <property type="entry name" value="Kirre like nephrin family adhesion molecule 3"/>
    <property type="match status" value="1"/>
</dbReference>
<dbReference type="SUPFAM" id="SSF48726">
    <property type="entry name" value="Immunoglobulin"/>
    <property type="match status" value="1"/>
</dbReference>
<protein>
    <submittedName>
        <fullName evidence="7">Kirre like nephrin family adhesion molecule 3</fullName>
    </submittedName>
</protein>
<dbReference type="Proteomes" id="UP000550707">
    <property type="component" value="Unassembled WGS sequence"/>
</dbReference>
<accession>A0A7J8BXR8</accession>
<keyword evidence="3" id="KW-1015">Disulfide bond</keyword>
<evidence type="ECO:0000313" key="7">
    <source>
        <dbReference type="EMBL" id="KAF6403568.1"/>
    </source>
</evidence>
<dbReference type="InterPro" id="IPR007110">
    <property type="entry name" value="Ig-like_dom"/>
</dbReference>
<name>A0A7J8BXR8_MOLMO</name>
<organism evidence="7 8">
    <name type="scientific">Molossus molossus</name>
    <name type="common">Pallas' mastiff bat</name>
    <name type="synonym">Vespertilio molossus</name>
    <dbReference type="NCBI Taxonomy" id="27622"/>
    <lineage>
        <taxon>Eukaryota</taxon>
        <taxon>Metazoa</taxon>
        <taxon>Chordata</taxon>
        <taxon>Craniata</taxon>
        <taxon>Vertebrata</taxon>
        <taxon>Euteleostomi</taxon>
        <taxon>Mammalia</taxon>
        <taxon>Eutheria</taxon>
        <taxon>Laurasiatheria</taxon>
        <taxon>Chiroptera</taxon>
        <taxon>Yangochiroptera</taxon>
        <taxon>Molossidae</taxon>
        <taxon>Molossus</taxon>
    </lineage>
</organism>
<dbReference type="Gene3D" id="2.60.40.10">
    <property type="entry name" value="Immunoglobulins"/>
    <property type="match status" value="1"/>
</dbReference>
<dbReference type="InterPro" id="IPR013098">
    <property type="entry name" value="Ig_I-set"/>
</dbReference>
<dbReference type="InterPro" id="IPR036179">
    <property type="entry name" value="Ig-like_dom_sf"/>
</dbReference>
<dbReference type="InterPro" id="IPR003599">
    <property type="entry name" value="Ig_sub"/>
</dbReference>
<dbReference type="AlphaFoldDB" id="A0A7J8BXR8"/>
<evidence type="ECO:0000256" key="5">
    <source>
        <dbReference type="ARBA" id="ARBA00023319"/>
    </source>
</evidence>